<dbReference type="AlphaFoldDB" id="A0A316VXN6"/>
<sequence>MSQTLAHNASGAPSTVSDTERPPHTSNSSDGGNHELKEKDVEMAENPIAAKADPALEDESNYVTGLRLVLIMTAVNLTVFLVALDQTIVSTAVPIITNQFQSFTDVGWYGSAYLLTSTAFQPLFGRLYSSFDVKNTYQAALFIFEIGSLICAVAKDSKTFIVGRAIAGLGLAGGYSGSMIIVNIIAPLRQRPLLTSLMGASYGIGATIGPLIGGALTSHATWRWCFYLNLVLYALIGPAVLLALQVPKAKHEKTVIQRITEIDWLGSFLILGSLISLLLVLQWGGVDYAWGDSKIIGLIVGFVVIAIAFLVDQWFMGEMATIPFRLFKQRTVGFGTIVNFGVAGAYFTELYYLPIYFQAVRGSSAIRASVQMLSFIVAVVFAVTVIGGVVNKTGHYIPFLIVGTALVAIGGGILSVFEVDTSLSEYVGLQFLAGFGPGMSWMLPFIAASAALAPQDIALGSGIVIFFQTLGGTIFVSVAQSVFQNKFQLYLNEIPGADPGSILRHGISAFRETTPAEILPAVLDAANHALGRVWIIVGVLGAFAFVGVFGMELRRKIPIGASAPGGL</sequence>
<name>A0A316VXN6_9BASI</name>
<dbReference type="EMBL" id="KZ819389">
    <property type="protein sequence ID" value="PWN41658.1"/>
    <property type="molecule type" value="Genomic_DNA"/>
</dbReference>
<accession>A0A316VXN6</accession>
<dbReference type="OrthoDB" id="10021397at2759"/>
<dbReference type="RefSeq" id="XP_025368818.1">
    <property type="nucleotide sequence ID" value="XM_025512274.1"/>
</dbReference>
<dbReference type="FunFam" id="1.20.1720.10:FF:000012">
    <property type="entry name" value="MFS toxin efflux pump (AflT)"/>
    <property type="match status" value="1"/>
</dbReference>
<protein>
    <recommendedName>
        <fullName evidence="7">Major facilitator superfamily (MFS) profile domain-containing protein</fullName>
    </recommendedName>
</protein>
<keyword evidence="2 6" id="KW-0812">Transmembrane</keyword>
<dbReference type="Gene3D" id="1.20.1250.20">
    <property type="entry name" value="MFS general substrate transporter like domains"/>
    <property type="match status" value="1"/>
</dbReference>
<dbReference type="GeneID" id="37034144"/>
<evidence type="ECO:0000256" key="4">
    <source>
        <dbReference type="ARBA" id="ARBA00023136"/>
    </source>
</evidence>
<evidence type="ECO:0000256" key="6">
    <source>
        <dbReference type="SAM" id="Phobius"/>
    </source>
</evidence>
<dbReference type="PANTHER" id="PTHR23501:SF198">
    <property type="entry name" value="AZOLE RESISTANCE PROTEIN 1-RELATED"/>
    <property type="match status" value="1"/>
</dbReference>
<comment type="subcellular location">
    <subcellularLocation>
        <location evidence="1">Membrane</location>
        <topology evidence="1">Multi-pass membrane protein</topology>
    </subcellularLocation>
</comment>
<evidence type="ECO:0000259" key="7">
    <source>
        <dbReference type="PROSITE" id="PS50850"/>
    </source>
</evidence>
<organism evidence="8 9">
    <name type="scientific">Ceraceosorus guamensis</name>
    <dbReference type="NCBI Taxonomy" id="1522189"/>
    <lineage>
        <taxon>Eukaryota</taxon>
        <taxon>Fungi</taxon>
        <taxon>Dikarya</taxon>
        <taxon>Basidiomycota</taxon>
        <taxon>Ustilaginomycotina</taxon>
        <taxon>Exobasidiomycetes</taxon>
        <taxon>Ceraceosorales</taxon>
        <taxon>Ceraceosoraceae</taxon>
        <taxon>Ceraceosorus</taxon>
    </lineage>
</organism>
<dbReference type="InParanoid" id="A0A316VXN6"/>
<dbReference type="SUPFAM" id="SSF103473">
    <property type="entry name" value="MFS general substrate transporter"/>
    <property type="match status" value="2"/>
</dbReference>
<reference evidence="8 9" key="1">
    <citation type="journal article" date="2018" name="Mol. Biol. Evol.">
        <title>Broad Genomic Sampling Reveals a Smut Pathogenic Ancestry of the Fungal Clade Ustilaginomycotina.</title>
        <authorList>
            <person name="Kijpornyongpan T."/>
            <person name="Mondo S.J."/>
            <person name="Barry K."/>
            <person name="Sandor L."/>
            <person name="Lee J."/>
            <person name="Lipzen A."/>
            <person name="Pangilinan J."/>
            <person name="LaButti K."/>
            <person name="Hainaut M."/>
            <person name="Henrissat B."/>
            <person name="Grigoriev I.V."/>
            <person name="Spatafora J.W."/>
            <person name="Aime M.C."/>
        </authorList>
    </citation>
    <scope>NUCLEOTIDE SEQUENCE [LARGE SCALE GENOMIC DNA]</scope>
    <source>
        <strain evidence="8 9">MCA 4658</strain>
    </source>
</reference>
<feature type="compositionally biased region" description="Polar residues" evidence="5">
    <location>
        <begin position="1"/>
        <end position="17"/>
    </location>
</feature>
<dbReference type="Pfam" id="PF07690">
    <property type="entry name" value="MFS_1"/>
    <property type="match status" value="1"/>
</dbReference>
<feature type="region of interest" description="Disordered" evidence="5">
    <location>
        <begin position="1"/>
        <end position="38"/>
    </location>
</feature>
<feature type="transmembrane region" description="Helical" evidence="6">
    <location>
        <begin position="166"/>
        <end position="188"/>
    </location>
</feature>
<evidence type="ECO:0000313" key="8">
    <source>
        <dbReference type="EMBL" id="PWN41658.1"/>
    </source>
</evidence>
<feature type="domain" description="Major facilitator superfamily (MFS) profile" evidence="7">
    <location>
        <begin position="71"/>
        <end position="556"/>
    </location>
</feature>
<feature type="transmembrane region" description="Helical" evidence="6">
    <location>
        <begin position="429"/>
        <end position="452"/>
    </location>
</feature>
<keyword evidence="9" id="KW-1185">Reference proteome</keyword>
<keyword evidence="3 6" id="KW-1133">Transmembrane helix</keyword>
<evidence type="ECO:0000256" key="3">
    <source>
        <dbReference type="ARBA" id="ARBA00022989"/>
    </source>
</evidence>
<feature type="transmembrane region" description="Helical" evidence="6">
    <location>
        <begin position="464"/>
        <end position="483"/>
    </location>
</feature>
<dbReference type="GO" id="GO:0022857">
    <property type="term" value="F:transmembrane transporter activity"/>
    <property type="evidence" value="ECO:0007669"/>
    <property type="project" value="InterPro"/>
</dbReference>
<dbReference type="PROSITE" id="PS50850">
    <property type="entry name" value="MFS"/>
    <property type="match status" value="1"/>
</dbReference>
<dbReference type="Proteomes" id="UP000245783">
    <property type="component" value="Unassembled WGS sequence"/>
</dbReference>
<dbReference type="PANTHER" id="PTHR23501">
    <property type="entry name" value="MAJOR FACILITATOR SUPERFAMILY"/>
    <property type="match status" value="1"/>
</dbReference>
<feature type="transmembrane region" description="Helical" evidence="6">
    <location>
        <begin position="332"/>
        <end position="352"/>
    </location>
</feature>
<feature type="transmembrane region" description="Helical" evidence="6">
    <location>
        <begin position="264"/>
        <end position="283"/>
    </location>
</feature>
<feature type="transmembrane region" description="Helical" evidence="6">
    <location>
        <begin position="295"/>
        <end position="311"/>
    </location>
</feature>
<dbReference type="STRING" id="1522189.A0A316VXN6"/>
<evidence type="ECO:0000256" key="1">
    <source>
        <dbReference type="ARBA" id="ARBA00004141"/>
    </source>
</evidence>
<evidence type="ECO:0000256" key="2">
    <source>
        <dbReference type="ARBA" id="ARBA00022692"/>
    </source>
</evidence>
<dbReference type="InterPro" id="IPR036259">
    <property type="entry name" value="MFS_trans_sf"/>
</dbReference>
<dbReference type="InterPro" id="IPR020846">
    <property type="entry name" value="MFS_dom"/>
</dbReference>
<dbReference type="CDD" id="cd17502">
    <property type="entry name" value="MFS_Azr1_MDR_like"/>
    <property type="match status" value="1"/>
</dbReference>
<evidence type="ECO:0000313" key="9">
    <source>
        <dbReference type="Proteomes" id="UP000245783"/>
    </source>
</evidence>
<dbReference type="GO" id="GO:0005886">
    <property type="term" value="C:plasma membrane"/>
    <property type="evidence" value="ECO:0007669"/>
    <property type="project" value="TreeGrafter"/>
</dbReference>
<feature type="transmembrane region" description="Helical" evidence="6">
    <location>
        <begin position="106"/>
        <end position="124"/>
    </location>
</feature>
<feature type="transmembrane region" description="Helical" evidence="6">
    <location>
        <begin position="397"/>
        <end position="417"/>
    </location>
</feature>
<feature type="transmembrane region" description="Helical" evidence="6">
    <location>
        <begin position="226"/>
        <end position="244"/>
    </location>
</feature>
<keyword evidence="4 6" id="KW-0472">Membrane</keyword>
<feature type="transmembrane region" description="Helical" evidence="6">
    <location>
        <begin position="66"/>
        <end position="85"/>
    </location>
</feature>
<feature type="transmembrane region" description="Helical" evidence="6">
    <location>
        <begin position="529"/>
        <end position="549"/>
    </location>
</feature>
<proteinExistence type="predicted"/>
<feature type="transmembrane region" description="Helical" evidence="6">
    <location>
        <begin position="372"/>
        <end position="390"/>
    </location>
</feature>
<dbReference type="InterPro" id="IPR011701">
    <property type="entry name" value="MFS"/>
</dbReference>
<feature type="transmembrane region" description="Helical" evidence="6">
    <location>
        <begin position="136"/>
        <end position="154"/>
    </location>
</feature>
<evidence type="ECO:0000256" key="5">
    <source>
        <dbReference type="SAM" id="MobiDB-lite"/>
    </source>
</evidence>
<gene>
    <name evidence="8" type="ORF">IE81DRAFT_303307</name>
</gene>